<evidence type="ECO:0000313" key="1">
    <source>
        <dbReference type="EMBL" id="MCY1075679.1"/>
    </source>
</evidence>
<dbReference type="InterPro" id="IPR029787">
    <property type="entry name" value="Nucleotide_cyclase"/>
</dbReference>
<dbReference type="Proteomes" id="UP001207654">
    <property type="component" value="Unassembled WGS sequence"/>
</dbReference>
<name>A0ABT4A322_9BACT</name>
<accession>A0ABT4A322</accession>
<protein>
    <submittedName>
        <fullName evidence="1">Uncharacterized protein</fullName>
    </submittedName>
</protein>
<dbReference type="EMBL" id="JAPNKA010000001">
    <property type="protein sequence ID" value="MCY1075679.1"/>
    <property type="molecule type" value="Genomic_DNA"/>
</dbReference>
<dbReference type="RefSeq" id="WP_267534599.1">
    <property type="nucleotide sequence ID" value="NZ_JAPNKA010000001.1"/>
</dbReference>
<keyword evidence="2" id="KW-1185">Reference proteome</keyword>
<dbReference type="SUPFAM" id="SSF55073">
    <property type="entry name" value="Nucleotide cyclase"/>
    <property type="match status" value="1"/>
</dbReference>
<sequence length="40" mass="4455">MSESAYLALRERFVFEPRGRVDIKSIGTVNTWLLTGARGG</sequence>
<reference evidence="1 2" key="1">
    <citation type="submission" date="2022-11" db="EMBL/GenBank/DDBJ databases">
        <title>Minimal conservation of predation-associated metabolite biosynthetic gene clusters underscores biosynthetic potential of Myxococcota including descriptions for ten novel species: Archangium lansinium sp. nov., Myxococcus landrumus sp. nov., Nannocystis bai.</title>
        <authorList>
            <person name="Ahearne A."/>
            <person name="Stevens C."/>
            <person name="Phillips K."/>
        </authorList>
    </citation>
    <scope>NUCLEOTIDE SEQUENCE [LARGE SCALE GENOMIC DNA]</scope>
    <source>
        <strain evidence="1 2">MIWBW</strain>
    </source>
</reference>
<proteinExistence type="predicted"/>
<comment type="caution">
    <text evidence="1">The sequence shown here is derived from an EMBL/GenBank/DDBJ whole genome shotgun (WGS) entry which is preliminary data.</text>
</comment>
<organism evidence="1 2">
    <name type="scientific">Archangium lansingense</name>
    <dbReference type="NCBI Taxonomy" id="2995310"/>
    <lineage>
        <taxon>Bacteria</taxon>
        <taxon>Pseudomonadati</taxon>
        <taxon>Myxococcota</taxon>
        <taxon>Myxococcia</taxon>
        <taxon>Myxococcales</taxon>
        <taxon>Cystobacterineae</taxon>
        <taxon>Archangiaceae</taxon>
        <taxon>Archangium</taxon>
    </lineage>
</organism>
<evidence type="ECO:0000313" key="2">
    <source>
        <dbReference type="Proteomes" id="UP001207654"/>
    </source>
</evidence>
<gene>
    <name evidence="1" type="ORF">OV287_14450</name>
</gene>